<comment type="cofactor">
    <cofactor evidence="1">
        <name>pyridoxal 5'-phosphate</name>
        <dbReference type="ChEBI" id="CHEBI:597326"/>
    </cofactor>
</comment>
<dbReference type="InterPro" id="IPR000310">
    <property type="entry name" value="Orn/Lys/Arg_deCO2ase_major_dom"/>
</dbReference>
<name>A0ABW5R943_9BACL</name>
<evidence type="ECO:0000256" key="1">
    <source>
        <dbReference type="ARBA" id="ARBA00001933"/>
    </source>
</evidence>
<dbReference type="EMBL" id="JBHUMM010000012">
    <property type="protein sequence ID" value="MFD2671566.1"/>
    <property type="molecule type" value="Genomic_DNA"/>
</dbReference>
<protein>
    <submittedName>
        <fullName evidence="8">Aminotransferase class I/II-fold pyridoxal phosphate-dependent enzyme</fullName>
    </submittedName>
</protein>
<keyword evidence="4" id="KW-0663">Pyridoxal phosphate</keyword>
<dbReference type="PANTHER" id="PTHR43277:SF3">
    <property type="entry name" value="DECARBOXYLASE, PUTATIVE-RELATED"/>
    <property type="match status" value="1"/>
</dbReference>
<dbReference type="InterPro" id="IPR015424">
    <property type="entry name" value="PyrdxlP-dep_Trfase"/>
</dbReference>
<keyword evidence="5" id="KW-0456">Lyase</keyword>
<evidence type="ECO:0000313" key="8">
    <source>
        <dbReference type="EMBL" id="MFD2671566.1"/>
    </source>
</evidence>
<gene>
    <name evidence="8" type="ORF">ACFSUC_08105</name>
</gene>
<keyword evidence="8" id="KW-0808">Transferase</keyword>
<keyword evidence="3" id="KW-0210">Decarboxylase</keyword>
<proteinExistence type="inferred from homology"/>
<dbReference type="GO" id="GO:0008483">
    <property type="term" value="F:transaminase activity"/>
    <property type="evidence" value="ECO:0007669"/>
    <property type="project" value="UniProtKB-KW"/>
</dbReference>
<evidence type="ECO:0000256" key="3">
    <source>
        <dbReference type="ARBA" id="ARBA00022793"/>
    </source>
</evidence>
<dbReference type="Pfam" id="PF01276">
    <property type="entry name" value="OKR_DC_1"/>
    <property type="match status" value="1"/>
</dbReference>
<reference evidence="9" key="1">
    <citation type="journal article" date="2019" name="Int. J. Syst. Evol. Microbiol.">
        <title>The Global Catalogue of Microorganisms (GCM) 10K type strain sequencing project: providing services to taxonomists for standard genome sequencing and annotation.</title>
        <authorList>
            <consortium name="The Broad Institute Genomics Platform"/>
            <consortium name="The Broad Institute Genome Sequencing Center for Infectious Disease"/>
            <person name="Wu L."/>
            <person name="Ma J."/>
        </authorList>
    </citation>
    <scope>NUCLEOTIDE SEQUENCE [LARGE SCALE GENOMIC DNA]</scope>
    <source>
        <strain evidence="9">KCTC 33676</strain>
    </source>
</reference>
<dbReference type="InterPro" id="IPR015421">
    <property type="entry name" value="PyrdxlP-dep_Trfase_major"/>
</dbReference>
<evidence type="ECO:0000259" key="7">
    <source>
        <dbReference type="Pfam" id="PF03711"/>
    </source>
</evidence>
<organism evidence="8 9">
    <name type="scientific">Marinicrinis sediminis</name>
    <dbReference type="NCBI Taxonomy" id="1652465"/>
    <lineage>
        <taxon>Bacteria</taxon>
        <taxon>Bacillati</taxon>
        <taxon>Bacillota</taxon>
        <taxon>Bacilli</taxon>
        <taxon>Bacillales</taxon>
        <taxon>Paenibacillaceae</taxon>
    </lineage>
</organism>
<sequence>MNLNQHRAPILEALLHHQEKQTASFHVPGHKNDNQRGHQEDSWFTNVMKLDMTELTGLDDLHEPSGCIAQAQQLAASAFGASHTWFLVGGSTVGNLSVICAWSRPGDIWIVDRHAHKSVMNALKLVEARVAFLPARFHPQTGIPVQLDVMDIEHMLKRYPQARGVLITSPTYYGYQSDLKAIADRVHHYGMPLIVDEAHGAHFSFHPSLPQSAMQAGADVAIQSTHKMLGAMTMSAMLHLQGNRIDPALIRQALGMLQSSSPSYPLMASLDVARRDAALHGYDLLQVGMQQLQSLSEQIEGIEGIGILRADDPFKMYVYDKTRSLNGHQLREQLELRGCMMELADETGVLAVHSLYTKQGHLGRLRDSLQAISEKYRLGKQELKPSVWNTYSTPLCMEESAGLIHFQNNLHAPSQLVDLEMAEGYRAAEMVIPYPPGVPLWVQGERITRASLEALVRWVSHGGHVQGLDAAGSRIRVLAETPSGSDEG</sequence>
<evidence type="ECO:0000256" key="5">
    <source>
        <dbReference type="ARBA" id="ARBA00023239"/>
    </source>
</evidence>
<keyword evidence="9" id="KW-1185">Reference proteome</keyword>
<comment type="similarity">
    <text evidence="2">Belongs to the Orn/Lys/Arg decarboxylase class-I family.</text>
</comment>
<feature type="domain" description="Orn/Lys/Arg decarboxylases family 1 pyridoxal-P attachment site" evidence="6">
    <location>
        <begin position="9"/>
        <end position="299"/>
    </location>
</feature>
<evidence type="ECO:0000256" key="2">
    <source>
        <dbReference type="ARBA" id="ARBA00010671"/>
    </source>
</evidence>
<dbReference type="Gene3D" id="3.40.640.10">
    <property type="entry name" value="Type I PLP-dependent aspartate aminotransferase-like (Major domain)"/>
    <property type="match status" value="1"/>
</dbReference>
<dbReference type="InterPro" id="IPR008286">
    <property type="entry name" value="Prn/Lys/Arg_de-COase_C"/>
</dbReference>
<dbReference type="Gene3D" id="3.90.105.10">
    <property type="entry name" value="Molybdopterin biosynthesis moea protein, domain 2"/>
    <property type="match status" value="1"/>
</dbReference>
<dbReference type="Pfam" id="PF03711">
    <property type="entry name" value="OKR_DC_1_C"/>
    <property type="match status" value="1"/>
</dbReference>
<evidence type="ECO:0000259" key="6">
    <source>
        <dbReference type="Pfam" id="PF01276"/>
    </source>
</evidence>
<dbReference type="RefSeq" id="WP_379929037.1">
    <property type="nucleotide sequence ID" value="NZ_JBHUMM010000012.1"/>
</dbReference>
<keyword evidence="8" id="KW-0032">Aminotransferase</keyword>
<dbReference type="SUPFAM" id="SSF53383">
    <property type="entry name" value="PLP-dependent transferases"/>
    <property type="match status" value="1"/>
</dbReference>
<accession>A0ABW5R943</accession>
<dbReference type="Proteomes" id="UP001597497">
    <property type="component" value="Unassembled WGS sequence"/>
</dbReference>
<feature type="domain" description="Orn/Lys/Arg decarboxylase C-terminal" evidence="7">
    <location>
        <begin position="406"/>
        <end position="451"/>
    </location>
</feature>
<comment type="caution">
    <text evidence="8">The sequence shown here is derived from an EMBL/GenBank/DDBJ whole genome shotgun (WGS) entry which is preliminary data.</text>
</comment>
<dbReference type="InterPro" id="IPR052357">
    <property type="entry name" value="Orn_Lys_Arg_decarboxylase-I"/>
</dbReference>
<evidence type="ECO:0000313" key="9">
    <source>
        <dbReference type="Proteomes" id="UP001597497"/>
    </source>
</evidence>
<dbReference type="PANTHER" id="PTHR43277">
    <property type="entry name" value="ARGININE DECARBOXYLASE"/>
    <property type="match status" value="1"/>
</dbReference>
<evidence type="ECO:0000256" key="4">
    <source>
        <dbReference type="ARBA" id="ARBA00022898"/>
    </source>
</evidence>